<dbReference type="InterPro" id="IPR000653">
    <property type="entry name" value="DegT/StrS_aminotransferase"/>
</dbReference>
<dbReference type="CDD" id="cd00616">
    <property type="entry name" value="AHBA_syn"/>
    <property type="match status" value="1"/>
</dbReference>
<comment type="similarity">
    <text evidence="2 5">Belongs to the DegT/DnrJ/EryC1 family.</text>
</comment>
<dbReference type="InterPro" id="IPR015421">
    <property type="entry name" value="PyrdxlP-dep_Trfase_major"/>
</dbReference>
<keyword evidence="6" id="KW-0808">Transferase</keyword>
<proteinExistence type="inferred from homology"/>
<dbReference type="PANTHER" id="PTHR30244">
    <property type="entry name" value="TRANSAMINASE"/>
    <property type="match status" value="1"/>
</dbReference>
<sequence length="370" mass="41576">MPELIPVFDLKSEINIIYDEVLESIQEVLKSGQFIMGEQVAAFEKEVADYLGVRHAIGVNSGTDALVIGLRSVGIGKGDEVITTPFTFFATVEAIHQIGAVPKFVDIENCTFNIDSRKIEEAITSKTKAILPVHLFGHAAEMRTIMDLAKAYDLKVVEDTAQAFGGEYHGQKLGTIGDVGCFSFFPTKNLGAYGDGGLIVTNDDNVAEIARKLRVHGGKNKYNNEMFGYNSRLDEIQAAILRIKLRYVQSWNEKRRKVAKIYSERLKEISNLVLPMEKGGIKHVYHQYTVRIVNGNRDNIYEQLLARHVQTMIYYPLPVHHLPVYRAQNIDLNLPVAESISKQVLSLPIWPHIEDKQVEYVCNTLQSLLS</sequence>
<evidence type="ECO:0000256" key="2">
    <source>
        <dbReference type="ARBA" id="ARBA00037999"/>
    </source>
</evidence>
<dbReference type="EMBL" id="CP002293">
    <property type="protein sequence ID" value="ADP73196.1"/>
    <property type="molecule type" value="Genomic_DNA"/>
</dbReference>
<dbReference type="InterPro" id="IPR015422">
    <property type="entry name" value="PyrdxlP-dep_Trfase_small"/>
</dbReference>
<evidence type="ECO:0000313" key="6">
    <source>
        <dbReference type="EMBL" id="ADP73196.1"/>
    </source>
</evidence>
<dbReference type="AlphaFoldDB" id="A0A7U3YCN3"/>
<reference evidence="6" key="1">
    <citation type="submission" date="2010-10" db="EMBL/GenBank/DDBJ databases">
        <title>Complete sequence of chromosome of Geobacillus sp. Y4.1MC1.</title>
        <authorList>
            <consortium name="US DOE Joint Genome Institute"/>
            <person name="Lucas S."/>
            <person name="Copeland A."/>
            <person name="Lapidus A."/>
            <person name="Cheng J.-F."/>
            <person name="Bruce D."/>
            <person name="Goodwin L."/>
            <person name="Pitluck S."/>
            <person name="Chertkov O."/>
            <person name="Zhang X."/>
            <person name="Detter J.C."/>
            <person name="Han C."/>
            <person name="Tapia R."/>
            <person name="Land M."/>
            <person name="Hauser L."/>
            <person name="Jeffries C."/>
            <person name="Kyrpides N."/>
            <person name="Ivanova N."/>
            <person name="Ovchinnikova G."/>
            <person name="Brumm P."/>
            <person name="Mead D."/>
            <person name="Woyke T."/>
        </authorList>
    </citation>
    <scope>NUCLEOTIDE SEQUENCE [LARGE SCALE GENOMIC DNA]</scope>
    <source>
        <strain evidence="6">Y4.1MC1</strain>
    </source>
</reference>
<dbReference type="GO" id="GO:0047310">
    <property type="term" value="F:glutamine-scyllo-inositol transaminase activity"/>
    <property type="evidence" value="ECO:0007669"/>
    <property type="project" value="UniProtKB-EC"/>
</dbReference>
<dbReference type="Gene3D" id="3.90.1150.10">
    <property type="entry name" value="Aspartate Aminotransferase, domain 1"/>
    <property type="match status" value="1"/>
</dbReference>
<organism evidence="6">
    <name type="scientific">Geobacillus sp. (strain Y4.1MC1)</name>
    <dbReference type="NCBI Taxonomy" id="581103"/>
    <lineage>
        <taxon>Bacteria</taxon>
        <taxon>Bacillati</taxon>
        <taxon>Bacillota</taxon>
        <taxon>Bacilli</taxon>
        <taxon>Bacillales</taxon>
        <taxon>Anoxybacillaceae</taxon>
        <taxon>Geobacillus</taxon>
    </lineage>
</organism>
<dbReference type="GO" id="GO:0030170">
    <property type="term" value="F:pyridoxal phosphate binding"/>
    <property type="evidence" value="ECO:0007669"/>
    <property type="project" value="UniProtKB-ARBA"/>
</dbReference>
<keyword evidence="1 4" id="KW-0663">Pyridoxal phosphate</keyword>
<dbReference type="KEGG" id="gmc:GY4MC1_0352"/>
<dbReference type="GO" id="GO:0000271">
    <property type="term" value="P:polysaccharide biosynthetic process"/>
    <property type="evidence" value="ECO:0007669"/>
    <property type="project" value="TreeGrafter"/>
</dbReference>
<accession>A0A7U3YCN3</accession>
<feature type="active site" description="Proton acceptor" evidence="3">
    <location>
        <position position="188"/>
    </location>
</feature>
<dbReference type="Pfam" id="PF01041">
    <property type="entry name" value="DegT_DnrJ_EryC1"/>
    <property type="match status" value="1"/>
</dbReference>
<gene>
    <name evidence="6" type="ORF">GY4MC1_0352</name>
</gene>
<keyword evidence="6" id="KW-0032">Aminotransferase</keyword>
<evidence type="ECO:0000256" key="1">
    <source>
        <dbReference type="ARBA" id="ARBA00022898"/>
    </source>
</evidence>
<dbReference type="SUPFAM" id="SSF53383">
    <property type="entry name" value="PLP-dependent transferases"/>
    <property type="match status" value="1"/>
</dbReference>
<evidence type="ECO:0000256" key="3">
    <source>
        <dbReference type="PIRSR" id="PIRSR000390-1"/>
    </source>
</evidence>
<name>A0A7U3YCN3_GEOS0</name>
<dbReference type="EC" id="2.6.1.50" evidence="6"/>
<dbReference type="PANTHER" id="PTHR30244:SF36">
    <property type="entry name" value="3-OXO-GLUCOSE-6-PHOSPHATE:GLUTAMATE AMINOTRANSFERASE"/>
    <property type="match status" value="1"/>
</dbReference>
<evidence type="ECO:0000256" key="4">
    <source>
        <dbReference type="PIRSR" id="PIRSR000390-2"/>
    </source>
</evidence>
<evidence type="ECO:0000256" key="5">
    <source>
        <dbReference type="RuleBase" id="RU004508"/>
    </source>
</evidence>
<dbReference type="PIRSF" id="PIRSF000390">
    <property type="entry name" value="PLP_StrS"/>
    <property type="match status" value="1"/>
</dbReference>
<protein>
    <submittedName>
        <fullName evidence="6">Glutamine--scyllo-inositol transaminase</fullName>
        <ecNumber evidence="6">2.6.1.50</ecNumber>
    </submittedName>
</protein>
<dbReference type="Gene3D" id="3.40.640.10">
    <property type="entry name" value="Type I PLP-dependent aspartate aminotransferase-like (Major domain)"/>
    <property type="match status" value="1"/>
</dbReference>
<dbReference type="InterPro" id="IPR015424">
    <property type="entry name" value="PyrdxlP-dep_Trfase"/>
</dbReference>
<feature type="modified residue" description="N6-(pyridoxal phosphate)lysine" evidence="4">
    <location>
        <position position="188"/>
    </location>
</feature>
<dbReference type="FunFam" id="3.40.640.10:FF:000089">
    <property type="entry name" value="Aminotransferase, DegT/DnrJ/EryC1/StrS family"/>
    <property type="match status" value="1"/>
</dbReference>